<keyword evidence="10" id="KW-1185">Reference proteome</keyword>
<feature type="domain" description="C2H2-type" evidence="8">
    <location>
        <begin position="36"/>
        <end position="63"/>
    </location>
</feature>
<name>A0AAD3Y1T8_NEPGR</name>
<evidence type="ECO:0000313" key="9">
    <source>
        <dbReference type="EMBL" id="GMH23881.1"/>
    </source>
</evidence>
<dbReference type="InterPro" id="IPR036236">
    <property type="entry name" value="Znf_C2H2_sf"/>
</dbReference>
<keyword evidence="2" id="KW-0479">Metal-binding</keyword>
<dbReference type="Proteomes" id="UP001279734">
    <property type="component" value="Unassembled WGS sequence"/>
</dbReference>
<dbReference type="InterPro" id="IPR013087">
    <property type="entry name" value="Znf_C2H2_type"/>
</dbReference>
<comment type="subcellular location">
    <subcellularLocation>
        <location evidence="1">Nucleus</location>
    </subcellularLocation>
</comment>
<evidence type="ECO:0000256" key="1">
    <source>
        <dbReference type="ARBA" id="ARBA00004123"/>
    </source>
</evidence>
<dbReference type="InterPro" id="IPR044246">
    <property type="entry name" value="ZFP3-like"/>
</dbReference>
<dbReference type="AlphaFoldDB" id="A0AAD3Y1T8"/>
<feature type="region of interest" description="Disordered" evidence="7">
    <location>
        <begin position="50"/>
        <end position="87"/>
    </location>
</feature>
<sequence length="143" mass="15656">MADTGLHEFLNRPTTTITAESCNEKKNENSSSSQLFSCLYCPRKFHTSQALGGHQNAHKRERAASRLPYQPLPPPLQVQAASPPPPPSSVRLFEHWLPPCYECLGSAPPPAFAVHGGSEVVYLEPRSPSADQSSVKLDLTLHL</sequence>
<comment type="caution">
    <text evidence="9">The sequence shown here is derived from an EMBL/GenBank/DDBJ whole genome shotgun (WGS) entry which is preliminary data.</text>
</comment>
<protein>
    <recommendedName>
        <fullName evidence="8">C2H2-type domain-containing protein</fullName>
    </recommendedName>
</protein>
<dbReference type="GO" id="GO:0009788">
    <property type="term" value="P:negative regulation of abscisic acid-activated signaling pathway"/>
    <property type="evidence" value="ECO:0007669"/>
    <property type="project" value="InterPro"/>
</dbReference>
<gene>
    <name evidence="9" type="ORF">Nepgr_025724</name>
</gene>
<keyword evidence="5" id="KW-0539">Nucleus</keyword>
<dbReference type="GO" id="GO:0005634">
    <property type="term" value="C:nucleus"/>
    <property type="evidence" value="ECO:0007669"/>
    <property type="project" value="UniProtKB-SubCell"/>
</dbReference>
<evidence type="ECO:0000256" key="5">
    <source>
        <dbReference type="ARBA" id="ARBA00023242"/>
    </source>
</evidence>
<evidence type="ECO:0000313" key="10">
    <source>
        <dbReference type="Proteomes" id="UP001279734"/>
    </source>
</evidence>
<accession>A0AAD3Y1T8</accession>
<dbReference type="Gene3D" id="3.30.160.60">
    <property type="entry name" value="Classic Zinc Finger"/>
    <property type="match status" value="1"/>
</dbReference>
<evidence type="ECO:0000256" key="6">
    <source>
        <dbReference type="PROSITE-ProRule" id="PRU00042"/>
    </source>
</evidence>
<dbReference type="GO" id="GO:0008270">
    <property type="term" value="F:zinc ion binding"/>
    <property type="evidence" value="ECO:0007669"/>
    <property type="project" value="UniProtKB-KW"/>
</dbReference>
<evidence type="ECO:0000256" key="2">
    <source>
        <dbReference type="ARBA" id="ARBA00022723"/>
    </source>
</evidence>
<proteinExistence type="predicted"/>
<dbReference type="SUPFAM" id="SSF57667">
    <property type="entry name" value="beta-beta-alpha zinc fingers"/>
    <property type="match status" value="1"/>
</dbReference>
<feature type="compositionally biased region" description="Pro residues" evidence="7">
    <location>
        <begin position="70"/>
        <end position="87"/>
    </location>
</feature>
<evidence type="ECO:0000256" key="7">
    <source>
        <dbReference type="SAM" id="MobiDB-lite"/>
    </source>
</evidence>
<reference evidence="9" key="1">
    <citation type="submission" date="2023-05" db="EMBL/GenBank/DDBJ databases">
        <title>Nepenthes gracilis genome sequencing.</title>
        <authorList>
            <person name="Fukushima K."/>
        </authorList>
    </citation>
    <scope>NUCLEOTIDE SEQUENCE</scope>
    <source>
        <strain evidence="9">SING2019-196</strain>
    </source>
</reference>
<dbReference type="EMBL" id="BSYO01000027">
    <property type="protein sequence ID" value="GMH23881.1"/>
    <property type="molecule type" value="Genomic_DNA"/>
</dbReference>
<evidence type="ECO:0000256" key="3">
    <source>
        <dbReference type="ARBA" id="ARBA00022771"/>
    </source>
</evidence>
<dbReference type="PANTHER" id="PTHR47287:SF15">
    <property type="entry name" value="ZINC FINGER PROTEIN 3-LIKE"/>
    <property type="match status" value="1"/>
</dbReference>
<dbReference type="PROSITE" id="PS00028">
    <property type="entry name" value="ZINC_FINGER_C2H2_1"/>
    <property type="match status" value="1"/>
</dbReference>
<keyword evidence="4" id="KW-0862">Zinc</keyword>
<evidence type="ECO:0000256" key="4">
    <source>
        <dbReference type="ARBA" id="ARBA00022833"/>
    </source>
</evidence>
<dbReference type="PANTHER" id="PTHR47287">
    <property type="entry name" value="C2H2 AND C2HC ZINC FINGERS SUPERFAMILY PROTEIN"/>
    <property type="match status" value="1"/>
</dbReference>
<organism evidence="9 10">
    <name type="scientific">Nepenthes gracilis</name>
    <name type="common">Slender pitcher plant</name>
    <dbReference type="NCBI Taxonomy" id="150966"/>
    <lineage>
        <taxon>Eukaryota</taxon>
        <taxon>Viridiplantae</taxon>
        <taxon>Streptophyta</taxon>
        <taxon>Embryophyta</taxon>
        <taxon>Tracheophyta</taxon>
        <taxon>Spermatophyta</taxon>
        <taxon>Magnoliopsida</taxon>
        <taxon>eudicotyledons</taxon>
        <taxon>Gunneridae</taxon>
        <taxon>Pentapetalae</taxon>
        <taxon>Caryophyllales</taxon>
        <taxon>Nepenthaceae</taxon>
        <taxon>Nepenthes</taxon>
    </lineage>
</organism>
<dbReference type="PROSITE" id="PS50157">
    <property type="entry name" value="ZINC_FINGER_C2H2_2"/>
    <property type="match status" value="1"/>
</dbReference>
<evidence type="ECO:0000259" key="8">
    <source>
        <dbReference type="PROSITE" id="PS50157"/>
    </source>
</evidence>
<keyword evidence="3 6" id="KW-0863">Zinc-finger</keyword>